<gene>
    <name evidence="1" type="ORF">AOR01nite_25990</name>
</gene>
<proteinExistence type="predicted"/>
<evidence type="ECO:0000313" key="1">
    <source>
        <dbReference type="EMBL" id="GEB84122.1"/>
    </source>
</evidence>
<dbReference type="AlphaFoldDB" id="A0A4Y3TQR2"/>
<dbReference type="Proteomes" id="UP000317617">
    <property type="component" value="Unassembled WGS sequence"/>
</dbReference>
<dbReference type="EMBL" id="BJMU01000036">
    <property type="protein sequence ID" value="GEB84122.1"/>
    <property type="molecule type" value="Genomic_DNA"/>
</dbReference>
<evidence type="ECO:0000313" key="2">
    <source>
        <dbReference type="Proteomes" id="UP000317617"/>
    </source>
</evidence>
<organism evidence="1 2">
    <name type="scientific">Acetobacter orleanensis</name>
    <dbReference type="NCBI Taxonomy" id="104099"/>
    <lineage>
        <taxon>Bacteria</taxon>
        <taxon>Pseudomonadati</taxon>
        <taxon>Pseudomonadota</taxon>
        <taxon>Alphaproteobacteria</taxon>
        <taxon>Acetobacterales</taxon>
        <taxon>Acetobacteraceae</taxon>
        <taxon>Acetobacter</taxon>
    </lineage>
</organism>
<comment type="caution">
    <text evidence="1">The sequence shown here is derived from an EMBL/GenBank/DDBJ whole genome shotgun (WGS) entry which is preliminary data.</text>
</comment>
<sequence length="60" mass="6621">MVLRIQPAMVGVAEFIEGADFNHWLSPEISDISFALPQTIEDTDIGSIRKSWKGIVSISC</sequence>
<name>A0A4Y3TQR2_9PROT</name>
<keyword evidence="2" id="KW-1185">Reference proteome</keyword>
<reference evidence="1 2" key="1">
    <citation type="submission" date="2019-06" db="EMBL/GenBank/DDBJ databases">
        <title>Whole genome shotgun sequence of Acetobacter orleanensis NBRC 13752.</title>
        <authorList>
            <person name="Hosoyama A."/>
            <person name="Uohara A."/>
            <person name="Ohji S."/>
            <person name="Ichikawa N."/>
        </authorList>
    </citation>
    <scope>NUCLEOTIDE SEQUENCE [LARGE SCALE GENOMIC DNA]</scope>
    <source>
        <strain evidence="1 2">NBRC 13752</strain>
    </source>
</reference>
<protein>
    <submittedName>
        <fullName evidence="1">Uncharacterized protein</fullName>
    </submittedName>
</protein>
<accession>A0A4Y3TQR2</accession>